<dbReference type="Pfam" id="PF14301">
    <property type="entry name" value="DUF4376"/>
    <property type="match status" value="1"/>
</dbReference>
<sequence length="213" mass="22940">MSTSTKHVTAYYLDAKDGRPATGAPLRHGPALPSPALVVDAVDRRQTPALIIGRMPADEPLAAGMELVSEERHAELLTSYNDWRDELAAAAQLDTLAALADYRFEVETGGIEIDGQRILTDRESQAQLTGAYQALTQPFVDSIDWKSADGWVTVSEAELRPIAEAVARHVQGSFTAERRVAESLAGGDDYRTAFDEALEAVKASQEEAATAAD</sequence>
<proteinExistence type="predicted"/>
<protein>
    <recommendedName>
        <fullName evidence="1">DUF4376 domain-containing protein</fullName>
    </recommendedName>
</protein>
<organism evidence="2 3">
    <name type="scientific">Chromohalobacter canadensis</name>
    <dbReference type="NCBI Taxonomy" id="141389"/>
    <lineage>
        <taxon>Bacteria</taxon>
        <taxon>Pseudomonadati</taxon>
        <taxon>Pseudomonadota</taxon>
        <taxon>Gammaproteobacteria</taxon>
        <taxon>Oceanospirillales</taxon>
        <taxon>Halomonadaceae</taxon>
        <taxon>Chromohalobacter</taxon>
    </lineage>
</organism>
<evidence type="ECO:0000313" key="2">
    <source>
        <dbReference type="EMBL" id="SOC56461.1"/>
    </source>
</evidence>
<evidence type="ECO:0000259" key="1">
    <source>
        <dbReference type="Pfam" id="PF14301"/>
    </source>
</evidence>
<dbReference type="InterPro" id="IPR025484">
    <property type="entry name" value="DUF4376"/>
</dbReference>
<name>A0A285VUZ7_9GAMM</name>
<accession>A0A285VUZ7</accession>
<dbReference type="OrthoDB" id="6049176at2"/>
<dbReference type="Proteomes" id="UP000219023">
    <property type="component" value="Unassembled WGS sequence"/>
</dbReference>
<dbReference type="RefSeq" id="WP_097023397.1">
    <property type="nucleotide sequence ID" value="NZ_OBQJ01000007.1"/>
</dbReference>
<reference evidence="2 3" key="1">
    <citation type="submission" date="2017-08" db="EMBL/GenBank/DDBJ databases">
        <authorList>
            <person name="de Groot N.N."/>
        </authorList>
    </citation>
    <scope>NUCLEOTIDE SEQUENCE [LARGE SCALE GENOMIC DNA]</scope>
    <source>
        <strain evidence="2 3">USBA 855</strain>
    </source>
</reference>
<feature type="domain" description="DUF4376" evidence="1">
    <location>
        <begin position="92"/>
        <end position="190"/>
    </location>
</feature>
<evidence type="ECO:0000313" key="3">
    <source>
        <dbReference type="Proteomes" id="UP000219023"/>
    </source>
</evidence>
<dbReference type="EMBL" id="OBQJ01000007">
    <property type="protein sequence ID" value="SOC56461.1"/>
    <property type="molecule type" value="Genomic_DNA"/>
</dbReference>
<dbReference type="AlphaFoldDB" id="A0A285VUZ7"/>
<gene>
    <name evidence="2" type="ORF">SAMN05421509_10757</name>
</gene>